<name>A0A0B1SWV0_OESDE</name>
<dbReference type="Proteomes" id="UP000053660">
    <property type="component" value="Unassembled WGS sequence"/>
</dbReference>
<evidence type="ECO:0000313" key="1">
    <source>
        <dbReference type="EMBL" id="KHJ89454.1"/>
    </source>
</evidence>
<accession>A0A0B1SWV0</accession>
<dbReference type="OrthoDB" id="5842689at2759"/>
<sequence>MTTVGPQRQYPLFLKLGIEVRPPPLAKRDEKIRSMTCSFEEIAESEEEEDIQVKSFDLGYAVASRIRRSDAEPHRLLCVVL</sequence>
<keyword evidence="2" id="KW-1185">Reference proteome</keyword>
<proteinExistence type="predicted"/>
<organism evidence="1 2">
    <name type="scientific">Oesophagostomum dentatum</name>
    <name type="common">Nodular worm</name>
    <dbReference type="NCBI Taxonomy" id="61180"/>
    <lineage>
        <taxon>Eukaryota</taxon>
        <taxon>Metazoa</taxon>
        <taxon>Ecdysozoa</taxon>
        <taxon>Nematoda</taxon>
        <taxon>Chromadorea</taxon>
        <taxon>Rhabditida</taxon>
        <taxon>Rhabditina</taxon>
        <taxon>Rhabditomorpha</taxon>
        <taxon>Strongyloidea</taxon>
        <taxon>Strongylidae</taxon>
        <taxon>Oesophagostomum</taxon>
    </lineage>
</organism>
<protein>
    <submittedName>
        <fullName evidence="1">Uncharacterized protein</fullName>
    </submittedName>
</protein>
<gene>
    <name evidence="1" type="ORF">OESDEN_10720</name>
</gene>
<dbReference type="EMBL" id="KN554201">
    <property type="protein sequence ID" value="KHJ89454.1"/>
    <property type="molecule type" value="Genomic_DNA"/>
</dbReference>
<evidence type="ECO:0000313" key="2">
    <source>
        <dbReference type="Proteomes" id="UP000053660"/>
    </source>
</evidence>
<reference evidence="1 2" key="1">
    <citation type="submission" date="2014-03" db="EMBL/GenBank/DDBJ databases">
        <title>Draft genome of the hookworm Oesophagostomum dentatum.</title>
        <authorList>
            <person name="Mitreva M."/>
        </authorList>
    </citation>
    <scope>NUCLEOTIDE SEQUENCE [LARGE SCALE GENOMIC DNA]</scope>
    <source>
        <strain evidence="1 2">OD-Hann</strain>
    </source>
</reference>
<dbReference type="AlphaFoldDB" id="A0A0B1SWV0"/>